<keyword evidence="1 5" id="KW-0597">Phosphoprotein</keyword>
<dbReference type="RefSeq" id="WP_131029223.1">
    <property type="nucleotide sequence ID" value="NZ_SIXF01000004.1"/>
</dbReference>
<dbReference type="InterPro" id="IPR001789">
    <property type="entry name" value="Sig_transdc_resp-reg_receiver"/>
</dbReference>
<comment type="caution">
    <text evidence="8">The sequence shown here is derived from an EMBL/GenBank/DDBJ whole genome shotgun (WGS) entry which is preliminary data.</text>
</comment>
<dbReference type="OrthoDB" id="9809670at2"/>
<dbReference type="Pfam" id="PF00072">
    <property type="entry name" value="Response_reg"/>
    <property type="match status" value="1"/>
</dbReference>
<proteinExistence type="predicted"/>
<dbReference type="InterPro" id="IPR009057">
    <property type="entry name" value="Homeodomain-like_sf"/>
</dbReference>
<sequence length="259" mass="30058">MPHTILLIDDEKDLLQFMSEVLGEHYTVITAEDGFKALEVLRQHAIHLIISDVMMVGLDGFELCEKIKSNPEYAHIPIILLTAKNTFTAKIEGLRHGADAYIEKPFSYDLVLVQVDNLLKNRSNVRNHVLQDPFSHLHFEERSQSDNDFLKKLDQYILKNLSNSDFDIDDLAMHMHMSRPTLYRRIKQLLDVPVKDLVTQARLNRAVQLMAENNHKIFEIAQIVGYKSQTVFGRSFQRYFKQSPIDYITALRDKFKANN</sequence>
<dbReference type="InterPro" id="IPR018062">
    <property type="entry name" value="HTH_AraC-typ_CS"/>
</dbReference>
<evidence type="ECO:0000313" key="9">
    <source>
        <dbReference type="Proteomes" id="UP000291819"/>
    </source>
</evidence>
<keyword evidence="9" id="KW-1185">Reference proteome</keyword>
<dbReference type="Gene3D" id="3.40.50.2300">
    <property type="match status" value="1"/>
</dbReference>
<dbReference type="Gene3D" id="1.10.10.60">
    <property type="entry name" value="Homeodomain-like"/>
    <property type="match status" value="1"/>
</dbReference>
<dbReference type="Proteomes" id="UP000291819">
    <property type="component" value="Unassembled WGS sequence"/>
</dbReference>
<evidence type="ECO:0000256" key="3">
    <source>
        <dbReference type="ARBA" id="ARBA00023125"/>
    </source>
</evidence>
<dbReference type="InterPro" id="IPR018060">
    <property type="entry name" value="HTH_AraC"/>
</dbReference>
<feature type="domain" description="HTH araC/xylS-type" evidence="6">
    <location>
        <begin position="151"/>
        <end position="250"/>
    </location>
</feature>
<dbReference type="Pfam" id="PF12833">
    <property type="entry name" value="HTH_18"/>
    <property type="match status" value="1"/>
</dbReference>
<dbReference type="InterPro" id="IPR011006">
    <property type="entry name" value="CheY-like_superfamily"/>
</dbReference>
<keyword evidence="2" id="KW-0805">Transcription regulation</keyword>
<reference evidence="8 9" key="1">
    <citation type="submission" date="2019-02" db="EMBL/GenBank/DDBJ databases">
        <title>Pedobacter kyonggii whole genome sequence analysis.</title>
        <authorList>
            <person name="Dahal R.H."/>
        </authorList>
    </citation>
    <scope>NUCLEOTIDE SEQUENCE [LARGE SCALE GENOMIC DNA]</scope>
    <source>
        <strain evidence="8 9">K-4-11-1</strain>
    </source>
</reference>
<dbReference type="PANTHER" id="PTHR43547">
    <property type="entry name" value="TWO-COMPONENT HISTIDINE KINASE"/>
    <property type="match status" value="1"/>
</dbReference>
<feature type="domain" description="Response regulatory" evidence="7">
    <location>
        <begin position="4"/>
        <end position="119"/>
    </location>
</feature>
<evidence type="ECO:0000313" key="8">
    <source>
        <dbReference type="EMBL" id="TBO43575.1"/>
    </source>
</evidence>
<evidence type="ECO:0000259" key="6">
    <source>
        <dbReference type="PROSITE" id="PS01124"/>
    </source>
</evidence>
<evidence type="ECO:0000256" key="2">
    <source>
        <dbReference type="ARBA" id="ARBA00023015"/>
    </source>
</evidence>
<dbReference type="PANTHER" id="PTHR43547:SF2">
    <property type="entry name" value="HYBRID SIGNAL TRANSDUCTION HISTIDINE KINASE C"/>
    <property type="match status" value="1"/>
</dbReference>
<keyword evidence="3" id="KW-0238">DNA-binding</keyword>
<dbReference type="SMART" id="SM00448">
    <property type="entry name" value="REC"/>
    <property type="match status" value="1"/>
</dbReference>
<dbReference type="GO" id="GO:0043565">
    <property type="term" value="F:sequence-specific DNA binding"/>
    <property type="evidence" value="ECO:0007669"/>
    <property type="project" value="InterPro"/>
</dbReference>
<evidence type="ECO:0000256" key="1">
    <source>
        <dbReference type="ARBA" id="ARBA00022553"/>
    </source>
</evidence>
<evidence type="ECO:0000259" key="7">
    <source>
        <dbReference type="PROSITE" id="PS50110"/>
    </source>
</evidence>
<evidence type="ECO:0000256" key="4">
    <source>
        <dbReference type="ARBA" id="ARBA00023163"/>
    </source>
</evidence>
<evidence type="ECO:0000256" key="5">
    <source>
        <dbReference type="PROSITE-ProRule" id="PRU00169"/>
    </source>
</evidence>
<organism evidence="8 9">
    <name type="scientific">Pedobacter kyonggii</name>
    <dbReference type="NCBI Taxonomy" id="1926871"/>
    <lineage>
        <taxon>Bacteria</taxon>
        <taxon>Pseudomonadati</taxon>
        <taxon>Bacteroidota</taxon>
        <taxon>Sphingobacteriia</taxon>
        <taxon>Sphingobacteriales</taxon>
        <taxon>Sphingobacteriaceae</taxon>
        <taxon>Pedobacter</taxon>
    </lineage>
</organism>
<dbReference type="EMBL" id="SIXF01000004">
    <property type="protein sequence ID" value="TBO43575.1"/>
    <property type="molecule type" value="Genomic_DNA"/>
</dbReference>
<accession>A0A4Q9HFA9</accession>
<dbReference type="SUPFAM" id="SSF52172">
    <property type="entry name" value="CheY-like"/>
    <property type="match status" value="1"/>
</dbReference>
<dbReference type="SMART" id="SM00342">
    <property type="entry name" value="HTH_ARAC"/>
    <property type="match status" value="1"/>
</dbReference>
<dbReference type="PROSITE" id="PS01124">
    <property type="entry name" value="HTH_ARAC_FAMILY_2"/>
    <property type="match status" value="1"/>
</dbReference>
<gene>
    <name evidence="8" type="ORF">EYS08_06370</name>
</gene>
<dbReference type="AlphaFoldDB" id="A0A4Q9HFA9"/>
<dbReference type="CDD" id="cd17574">
    <property type="entry name" value="REC_OmpR"/>
    <property type="match status" value="1"/>
</dbReference>
<protein>
    <submittedName>
        <fullName evidence="8">Response regulator transcription factor</fullName>
    </submittedName>
</protein>
<dbReference type="PROSITE" id="PS00041">
    <property type="entry name" value="HTH_ARAC_FAMILY_1"/>
    <property type="match status" value="1"/>
</dbReference>
<name>A0A4Q9HFA9_9SPHI</name>
<dbReference type="GO" id="GO:0003700">
    <property type="term" value="F:DNA-binding transcription factor activity"/>
    <property type="evidence" value="ECO:0007669"/>
    <property type="project" value="InterPro"/>
</dbReference>
<feature type="modified residue" description="4-aspartylphosphate" evidence="5">
    <location>
        <position position="52"/>
    </location>
</feature>
<keyword evidence="4" id="KW-0804">Transcription</keyword>
<dbReference type="GO" id="GO:0000155">
    <property type="term" value="F:phosphorelay sensor kinase activity"/>
    <property type="evidence" value="ECO:0007669"/>
    <property type="project" value="TreeGrafter"/>
</dbReference>
<dbReference type="SUPFAM" id="SSF46689">
    <property type="entry name" value="Homeodomain-like"/>
    <property type="match status" value="1"/>
</dbReference>
<dbReference type="PROSITE" id="PS50110">
    <property type="entry name" value="RESPONSE_REGULATORY"/>
    <property type="match status" value="1"/>
</dbReference>